<name>A0A5C3L827_COPMA</name>
<dbReference type="Proteomes" id="UP000307440">
    <property type="component" value="Unassembled WGS sequence"/>
</dbReference>
<evidence type="ECO:0000256" key="1">
    <source>
        <dbReference type="SAM" id="Coils"/>
    </source>
</evidence>
<organism evidence="3 4">
    <name type="scientific">Coprinopsis marcescibilis</name>
    <name type="common">Agaric fungus</name>
    <name type="synonym">Psathyrella marcescibilis</name>
    <dbReference type="NCBI Taxonomy" id="230819"/>
    <lineage>
        <taxon>Eukaryota</taxon>
        <taxon>Fungi</taxon>
        <taxon>Dikarya</taxon>
        <taxon>Basidiomycota</taxon>
        <taxon>Agaricomycotina</taxon>
        <taxon>Agaricomycetes</taxon>
        <taxon>Agaricomycetidae</taxon>
        <taxon>Agaricales</taxon>
        <taxon>Agaricineae</taxon>
        <taxon>Psathyrellaceae</taxon>
        <taxon>Coprinopsis</taxon>
    </lineage>
</organism>
<proteinExistence type="predicted"/>
<evidence type="ECO:0000313" key="3">
    <source>
        <dbReference type="EMBL" id="TFK28910.1"/>
    </source>
</evidence>
<keyword evidence="4" id="KW-1185">Reference proteome</keyword>
<sequence>MVSGHQSLPSCNSCGSYLPQDSLAELDVEVEDDFQIDALRDEIDSHIARLNLQVRELSRRRNNLARINRRLPPEVMRRIFLQCSVQDKIVCFRKQMEWIKITHVCSEWRALAIDHAELWSRIPLRTVFWARRMLARTKQAPISVELASGYVAPACLPEMQTIVSTLLAQTSRLRSVDLTATAEHTKHYLECFDSTAPELEFLSIYATPSYSYHSDEGPQVYYGPVIFPDQFLSGGAPRLHTILLHNCTLPANISSMSLNLTTLSAEYRHPSPTFLNAIGNLQSLRRLNLELPLPTQEGFGIPIPEEVTFIEHPPVVLAQLEKLQLQGSFFLCIGTLSCFRIPSSAVLAFACSKTSESLVSNIDHFNGSSSHLQRVLDTSWLSSSISLRSAVFRTVTVYMYPGLYRIHAVLDKSEHSLPTSSMEQHDNQDISSVSKPSLMIEIGFGYNPTVGAATSTISNLWWLNAMPGAAIVDLQQLEVEIPELDPASFRQISGSLPLLEHIVLGNSCSFSFANAVESDVAVELARTGSPTLFPKLKTIVFDSAAFLQSWDMATGTLLGCGLSTLADSISIRNEHGGVTQSLEVKNATTVSFSEDGRVQRFKSRWDPQLYSSPWNVPGPWYSNSDEDWPVTAVRRYTSVPSRRALMKGCSGKADCRCYYGT</sequence>
<reference evidence="3 4" key="1">
    <citation type="journal article" date="2019" name="Nat. Ecol. Evol.">
        <title>Megaphylogeny resolves global patterns of mushroom evolution.</title>
        <authorList>
            <person name="Varga T."/>
            <person name="Krizsan K."/>
            <person name="Foldi C."/>
            <person name="Dima B."/>
            <person name="Sanchez-Garcia M."/>
            <person name="Sanchez-Ramirez S."/>
            <person name="Szollosi G.J."/>
            <person name="Szarkandi J.G."/>
            <person name="Papp V."/>
            <person name="Albert L."/>
            <person name="Andreopoulos W."/>
            <person name="Angelini C."/>
            <person name="Antonin V."/>
            <person name="Barry K.W."/>
            <person name="Bougher N.L."/>
            <person name="Buchanan P."/>
            <person name="Buyck B."/>
            <person name="Bense V."/>
            <person name="Catcheside P."/>
            <person name="Chovatia M."/>
            <person name="Cooper J."/>
            <person name="Damon W."/>
            <person name="Desjardin D."/>
            <person name="Finy P."/>
            <person name="Geml J."/>
            <person name="Haridas S."/>
            <person name="Hughes K."/>
            <person name="Justo A."/>
            <person name="Karasinski D."/>
            <person name="Kautmanova I."/>
            <person name="Kiss B."/>
            <person name="Kocsube S."/>
            <person name="Kotiranta H."/>
            <person name="LaButti K.M."/>
            <person name="Lechner B.E."/>
            <person name="Liimatainen K."/>
            <person name="Lipzen A."/>
            <person name="Lukacs Z."/>
            <person name="Mihaltcheva S."/>
            <person name="Morgado L.N."/>
            <person name="Niskanen T."/>
            <person name="Noordeloos M.E."/>
            <person name="Ohm R.A."/>
            <person name="Ortiz-Santana B."/>
            <person name="Ovrebo C."/>
            <person name="Racz N."/>
            <person name="Riley R."/>
            <person name="Savchenko A."/>
            <person name="Shiryaev A."/>
            <person name="Soop K."/>
            <person name="Spirin V."/>
            <person name="Szebenyi C."/>
            <person name="Tomsovsky M."/>
            <person name="Tulloss R.E."/>
            <person name="Uehling J."/>
            <person name="Grigoriev I.V."/>
            <person name="Vagvolgyi C."/>
            <person name="Papp T."/>
            <person name="Martin F.M."/>
            <person name="Miettinen O."/>
            <person name="Hibbett D.S."/>
            <person name="Nagy L.G."/>
        </authorList>
    </citation>
    <scope>NUCLEOTIDE SEQUENCE [LARGE SCALE GENOMIC DNA]</scope>
    <source>
        <strain evidence="3 4">CBS 121175</strain>
    </source>
</reference>
<dbReference type="OrthoDB" id="3156934at2759"/>
<evidence type="ECO:0000259" key="2">
    <source>
        <dbReference type="PROSITE" id="PS50181"/>
    </source>
</evidence>
<dbReference type="Pfam" id="PF12937">
    <property type="entry name" value="F-box-like"/>
    <property type="match status" value="1"/>
</dbReference>
<feature type="domain" description="F-box" evidence="2">
    <location>
        <begin position="65"/>
        <end position="122"/>
    </location>
</feature>
<gene>
    <name evidence="3" type="ORF">FA15DRAFT_664543</name>
</gene>
<dbReference type="EMBL" id="ML210152">
    <property type="protein sequence ID" value="TFK28910.1"/>
    <property type="molecule type" value="Genomic_DNA"/>
</dbReference>
<dbReference type="AlphaFoldDB" id="A0A5C3L827"/>
<protein>
    <recommendedName>
        <fullName evidence="2">F-box domain-containing protein</fullName>
    </recommendedName>
</protein>
<dbReference type="InterPro" id="IPR001810">
    <property type="entry name" value="F-box_dom"/>
</dbReference>
<feature type="coiled-coil region" evidence="1">
    <location>
        <begin position="40"/>
        <end position="67"/>
    </location>
</feature>
<keyword evidence="1" id="KW-0175">Coiled coil</keyword>
<dbReference type="STRING" id="230819.A0A5C3L827"/>
<evidence type="ECO:0000313" key="4">
    <source>
        <dbReference type="Proteomes" id="UP000307440"/>
    </source>
</evidence>
<accession>A0A5C3L827</accession>
<dbReference type="PROSITE" id="PS50181">
    <property type="entry name" value="FBOX"/>
    <property type="match status" value="1"/>
</dbReference>
<dbReference type="SUPFAM" id="SSF52047">
    <property type="entry name" value="RNI-like"/>
    <property type="match status" value="1"/>
</dbReference>